<evidence type="ECO:0000256" key="8">
    <source>
        <dbReference type="RuleBase" id="RU365068"/>
    </source>
</evidence>
<comment type="caution">
    <text evidence="12">The sequence shown here is derived from an EMBL/GenBank/DDBJ whole genome shotgun (WGS) entry which is preliminary data.</text>
</comment>
<keyword evidence="8" id="KW-0694">RNA-binding</keyword>
<evidence type="ECO:0000256" key="6">
    <source>
        <dbReference type="ARBA" id="ARBA00022840"/>
    </source>
</evidence>
<gene>
    <name evidence="12" type="primary">DBP4_2</name>
    <name evidence="12" type="ORF">PGT21_031236</name>
</gene>
<comment type="similarity">
    <text evidence="8">Belongs to the DEAD box helicase family.</text>
</comment>
<accession>A0A5B0PF17</accession>
<dbReference type="Proteomes" id="UP000324748">
    <property type="component" value="Unassembled WGS sequence"/>
</dbReference>
<feature type="short sequence motif" description="Q motif" evidence="7">
    <location>
        <begin position="45"/>
        <end position="73"/>
    </location>
</feature>
<evidence type="ECO:0000256" key="2">
    <source>
        <dbReference type="ARBA" id="ARBA00022552"/>
    </source>
</evidence>
<dbReference type="PROSITE" id="PS51192">
    <property type="entry name" value="HELICASE_ATP_BIND_1"/>
    <property type="match status" value="1"/>
</dbReference>
<evidence type="ECO:0000256" key="1">
    <source>
        <dbReference type="ARBA" id="ARBA00004604"/>
    </source>
</evidence>
<comment type="subcellular location">
    <subcellularLocation>
        <location evidence="1">Nucleus</location>
        <location evidence="1">Nucleolus</location>
    </subcellularLocation>
</comment>
<evidence type="ECO:0000313" key="12">
    <source>
        <dbReference type="EMBL" id="KAA1100185.1"/>
    </source>
</evidence>
<dbReference type="GO" id="GO:0005524">
    <property type="term" value="F:ATP binding"/>
    <property type="evidence" value="ECO:0007669"/>
    <property type="project" value="UniProtKB-UniRule"/>
</dbReference>
<keyword evidence="3 8" id="KW-0547">Nucleotide-binding</keyword>
<evidence type="ECO:0000256" key="3">
    <source>
        <dbReference type="ARBA" id="ARBA00022741"/>
    </source>
</evidence>
<dbReference type="InterPro" id="IPR014001">
    <property type="entry name" value="Helicase_ATP-bd"/>
</dbReference>
<dbReference type="EMBL" id="VSWC01000054">
    <property type="protein sequence ID" value="KAA1100185.1"/>
    <property type="molecule type" value="Genomic_DNA"/>
</dbReference>
<name>A0A5B0PF17_PUCGR</name>
<evidence type="ECO:0000256" key="7">
    <source>
        <dbReference type="PROSITE-ProRule" id="PRU00552"/>
    </source>
</evidence>
<keyword evidence="5 8" id="KW-0347">Helicase</keyword>
<dbReference type="GO" id="GO:0003723">
    <property type="term" value="F:RNA binding"/>
    <property type="evidence" value="ECO:0007669"/>
    <property type="project" value="UniProtKB-UniRule"/>
</dbReference>
<reference evidence="12 13" key="1">
    <citation type="submission" date="2019-05" db="EMBL/GenBank/DDBJ databases">
        <title>Emergence of the Ug99 lineage of the wheat stem rust pathogen through somatic hybridization.</title>
        <authorList>
            <person name="Li F."/>
            <person name="Upadhyaya N.M."/>
            <person name="Sperschneider J."/>
            <person name="Matny O."/>
            <person name="Nguyen-Phuc H."/>
            <person name="Mago R."/>
            <person name="Raley C."/>
            <person name="Miller M.E."/>
            <person name="Silverstein K.A.T."/>
            <person name="Henningsen E."/>
            <person name="Hirsch C.D."/>
            <person name="Visser B."/>
            <person name="Pretorius Z.A."/>
            <person name="Steffenson B.J."/>
            <person name="Schwessinger B."/>
            <person name="Dodds P.N."/>
            <person name="Figueroa M."/>
        </authorList>
    </citation>
    <scope>NUCLEOTIDE SEQUENCE [LARGE SCALE GENOMIC DNA]</scope>
    <source>
        <strain evidence="12">21-0</strain>
    </source>
</reference>
<dbReference type="GO" id="GO:0003724">
    <property type="term" value="F:RNA helicase activity"/>
    <property type="evidence" value="ECO:0007669"/>
    <property type="project" value="UniProtKB-EC"/>
</dbReference>
<evidence type="ECO:0000259" key="11">
    <source>
        <dbReference type="PROSITE" id="PS51195"/>
    </source>
</evidence>
<evidence type="ECO:0000256" key="9">
    <source>
        <dbReference type="SAM" id="MobiDB-lite"/>
    </source>
</evidence>
<feature type="domain" description="Helicase ATP-binding" evidence="10">
    <location>
        <begin position="76"/>
        <end position="206"/>
    </location>
</feature>
<dbReference type="Gene3D" id="3.40.50.300">
    <property type="entry name" value="P-loop containing nucleotide triphosphate hydrolases"/>
    <property type="match status" value="1"/>
</dbReference>
<organism evidence="12 13">
    <name type="scientific">Puccinia graminis f. sp. tritici</name>
    <dbReference type="NCBI Taxonomy" id="56615"/>
    <lineage>
        <taxon>Eukaryota</taxon>
        <taxon>Fungi</taxon>
        <taxon>Dikarya</taxon>
        <taxon>Basidiomycota</taxon>
        <taxon>Pucciniomycotina</taxon>
        <taxon>Pucciniomycetes</taxon>
        <taxon>Pucciniales</taxon>
        <taxon>Pucciniaceae</taxon>
        <taxon>Puccinia</taxon>
    </lineage>
</organism>
<evidence type="ECO:0000259" key="10">
    <source>
        <dbReference type="PROSITE" id="PS51192"/>
    </source>
</evidence>
<protein>
    <recommendedName>
        <fullName evidence="8">ATP-dependent RNA helicase</fullName>
        <ecNumber evidence="8">3.6.4.13</ecNumber>
    </recommendedName>
</protein>
<dbReference type="GO" id="GO:0016787">
    <property type="term" value="F:hydrolase activity"/>
    <property type="evidence" value="ECO:0007669"/>
    <property type="project" value="UniProtKB-KW"/>
</dbReference>
<keyword evidence="6 8" id="KW-0067">ATP-binding</keyword>
<evidence type="ECO:0000256" key="5">
    <source>
        <dbReference type="ARBA" id="ARBA00022806"/>
    </source>
</evidence>
<evidence type="ECO:0000256" key="4">
    <source>
        <dbReference type="ARBA" id="ARBA00022801"/>
    </source>
</evidence>
<keyword evidence="2" id="KW-0698">rRNA processing</keyword>
<dbReference type="SUPFAM" id="SSF52540">
    <property type="entry name" value="P-loop containing nucleoside triphosphate hydrolases"/>
    <property type="match status" value="1"/>
</dbReference>
<dbReference type="OrthoDB" id="10259640at2759"/>
<comment type="catalytic activity">
    <reaction evidence="8">
        <text>ATP + H2O = ADP + phosphate + H(+)</text>
        <dbReference type="Rhea" id="RHEA:13065"/>
        <dbReference type="ChEBI" id="CHEBI:15377"/>
        <dbReference type="ChEBI" id="CHEBI:15378"/>
        <dbReference type="ChEBI" id="CHEBI:30616"/>
        <dbReference type="ChEBI" id="CHEBI:43474"/>
        <dbReference type="ChEBI" id="CHEBI:456216"/>
        <dbReference type="EC" id="3.6.4.13"/>
    </reaction>
</comment>
<comment type="function">
    <text evidence="8">RNA helicase.</text>
</comment>
<feature type="region of interest" description="Disordered" evidence="9">
    <location>
        <begin position="1"/>
        <end position="26"/>
    </location>
</feature>
<keyword evidence="4 8" id="KW-0378">Hydrolase</keyword>
<sequence>MKASSQKKKSKQPIKPRKLKRQTEEEEIKKLASESISFDLAKPPTLFSDLPISRATLKGLQAAKFEKLTPIQALAIPRALKGRDVLGAARTGSGKTLAFLIPVLEMLYRQKWGAMDGLGALIISPTRELAVQIFEVLRSIGKFHAFSAGLVIGGKSLEDERDRLGRMNILVSTPGRLQQHLEQTTNFDSDNLQVLGMSHLPSLTAR</sequence>
<dbReference type="GO" id="GO:0006364">
    <property type="term" value="P:rRNA processing"/>
    <property type="evidence" value="ECO:0007669"/>
    <property type="project" value="UniProtKB-KW"/>
</dbReference>
<dbReference type="PANTHER" id="PTHR24031">
    <property type="entry name" value="RNA HELICASE"/>
    <property type="match status" value="1"/>
</dbReference>
<dbReference type="InterPro" id="IPR027417">
    <property type="entry name" value="P-loop_NTPase"/>
</dbReference>
<dbReference type="AlphaFoldDB" id="A0A5B0PF17"/>
<dbReference type="PROSITE" id="PS51195">
    <property type="entry name" value="Q_MOTIF"/>
    <property type="match status" value="1"/>
</dbReference>
<comment type="domain">
    <text evidence="8">The Q motif is unique to and characteristic of the DEAD box family of RNA helicases and controls ATP binding and hydrolysis.</text>
</comment>
<keyword evidence="13" id="KW-1185">Reference proteome</keyword>
<dbReference type="EC" id="3.6.4.13" evidence="8"/>
<dbReference type="GO" id="GO:0005730">
    <property type="term" value="C:nucleolus"/>
    <property type="evidence" value="ECO:0007669"/>
    <property type="project" value="UniProtKB-SubCell"/>
</dbReference>
<dbReference type="Pfam" id="PF00270">
    <property type="entry name" value="DEAD"/>
    <property type="match status" value="1"/>
</dbReference>
<evidence type="ECO:0000313" key="13">
    <source>
        <dbReference type="Proteomes" id="UP000324748"/>
    </source>
</evidence>
<dbReference type="InterPro" id="IPR011545">
    <property type="entry name" value="DEAD/DEAH_box_helicase_dom"/>
</dbReference>
<feature type="compositionally biased region" description="Basic residues" evidence="9">
    <location>
        <begin position="1"/>
        <end position="20"/>
    </location>
</feature>
<dbReference type="SMART" id="SM00487">
    <property type="entry name" value="DEXDc"/>
    <property type="match status" value="1"/>
</dbReference>
<proteinExistence type="inferred from homology"/>
<feature type="domain" description="DEAD-box RNA helicase Q" evidence="11">
    <location>
        <begin position="45"/>
        <end position="73"/>
    </location>
</feature>
<dbReference type="InterPro" id="IPR014014">
    <property type="entry name" value="RNA_helicase_DEAD_Q_motif"/>
</dbReference>